<keyword evidence="1" id="KW-0812">Transmembrane</keyword>
<gene>
    <name evidence="2" type="ORF">L210DRAFT_2982892</name>
</gene>
<reference evidence="2" key="1">
    <citation type="submission" date="2019-10" db="EMBL/GenBank/DDBJ databases">
        <authorList>
            <consortium name="DOE Joint Genome Institute"/>
            <person name="Kuo A."/>
            <person name="Miyauchi S."/>
            <person name="Kiss E."/>
            <person name="Drula E."/>
            <person name="Kohler A."/>
            <person name="Sanchez-Garcia M."/>
            <person name="Andreopoulos B."/>
            <person name="Barry K.W."/>
            <person name="Bonito G."/>
            <person name="Buee M."/>
            <person name="Carver A."/>
            <person name="Chen C."/>
            <person name="Cichocki N."/>
            <person name="Clum A."/>
            <person name="Culley D."/>
            <person name="Crous P.W."/>
            <person name="Fauchery L."/>
            <person name="Girlanda M."/>
            <person name="Hayes R."/>
            <person name="Keri Z."/>
            <person name="LaButti K."/>
            <person name="Lipzen A."/>
            <person name="Lombard V."/>
            <person name="Magnuson J."/>
            <person name="Maillard F."/>
            <person name="Morin E."/>
            <person name="Murat C."/>
            <person name="Nolan M."/>
            <person name="Ohm R."/>
            <person name="Pangilinan J."/>
            <person name="Pereira M."/>
            <person name="Perotto S."/>
            <person name="Peter M."/>
            <person name="Riley R."/>
            <person name="Sitrit Y."/>
            <person name="Stielow B."/>
            <person name="Szollosi G."/>
            <person name="Zifcakova L."/>
            <person name="Stursova M."/>
            <person name="Spatafora J.W."/>
            <person name="Tedersoo L."/>
            <person name="Vaario L.-M."/>
            <person name="Yamada A."/>
            <person name="Yan M."/>
            <person name="Wang P."/>
            <person name="Xu J."/>
            <person name="Bruns T."/>
            <person name="Baldrian P."/>
            <person name="Vilgalys R."/>
            <person name="Henrissat B."/>
            <person name="Grigoriev I.V."/>
            <person name="Hibbett D."/>
            <person name="Nagy L.G."/>
            <person name="Martin F.M."/>
        </authorList>
    </citation>
    <scope>NUCLEOTIDE SEQUENCE</scope>
    <source>
        <strain evidence="2">BED1</strain>
    </source>
</reference>
<keyword evidence="1" id="KW-1133">Transmembrane helix</keyword>
<evidence type="ECO:0000256" key="1">
    <source>
        <dbReference type="SAM" id="Phobius"/>
    </source>
</evidence>
<dbReference type="EMBL" id="WHUW01000050">
    <property type="protein sequence ID" value="KAF8431460.1"/>
    <property type="molecule type" value="Genomic_DNA"/>
</dbReference>
<evidence type="ECO:0000313" key="2">
    <source>
        <dbReference type="EMBL" id="KAF8431460.1"/>
    </source>
</evidence>
<dbReference type="Proteomes" id="UP001194468">
    <property type="component" value="Unassembled WGS sequence"/>
</dbReference>
<feature type="transmembrane region" description="Helical" evidence="1">
    <location>
        <begin position="20"/>
        <end position="43"/>
    </location>
</feature>
<comment type="caution">
    <text evidence="2">The sequence shown here is derived from an EMBL/GenBank/DDBJ whole genome shotgun (WGS) entry which is preliminary data.</text>
</comment>
<dbReference type="AlphaFoldDB" id="A0AAD4G9I7"/>
<name>A0AAD4G9I7_BOLED</name>
<keyword evidence="1" id="KW-0472">Membrane</keyword>
<protein>
    <submittedName>
        <fullName evidence="2">Uncharacterized protein</fullName>
    </submittedName>
</protein>
<accession>A0AAD4G9I7</accession>
<sequence length="103" mass="11156">MHGSRGYLVCVRPTLVRPMYAIMALAGILSALADPCAFHAWLLRVSCLRQADPCASHVCYHGSGGYLVSVSRPLCGPWISYIQVSGTGPAGYLVSTRWLCGQW</sequence>
<proteinExistence type="predicted"/>
<evidence type="ECO:0000313" key="3">
    <source>
        <dbReference type="Proteomes" id="UP001194468"/>
    </source>
</evidence>
<organism evidence="2 3">
    <name type="scientific">Boletus edulis BED1</name>
    <dbReference type="NCBI Taxonomy" id="1328754"/>
    <lineage>
        <taxon>Eukaryota</taxon>
        <taxon>Fungi</taxon>
        <taxon>Dikarya</taxon>
        <taxon>Basidiomycota</taxon>
        <taxon>Agaricomycotina</taxon>
        <taxon>Agaricomycetes</taxon>
        <taxon>Agaricomycetidae</taxon>
        <taxon>Boletales</taxon>
        <taxon>Boletineae</taxon>
        <taxon>Boletaceae</taxon>
        <taxon>Boletoideae</taxon>
        <taxon>Boletus</taxon>
    </lineage>
</organism>
<reference evidence="2" key="2">
    <citation type="journal article" date="2020" name="Nat. Commun.">
        <title>Large-scale genome sequencing of mycorrhizal fungi provides insights into the early evolution of symbiotic traits.</title>
        <authorList>
            <person name="Miyauchi S."/>
            <person name="Kiss E."/>
            <person name="Kuo A."/>
            <person name="Drula E."/>
            <person name="Kohler A."/>
            <person name="Sanchez-Garcia M."/>
            <person name="Morin E."/>
            <person name="Andreopoulos B."/>
            <person name="Barry K.W."/>
            <person name="Bonito G."/>
            <person name="Buee M."/>
            <person name="Carver A."/>
            <person name="Chen C."/>
            <person name="Cichocki N."/>
            <person name="Clum A."/>
            <person name="Culley D."/>
            <person name="Crous P.W."/>
            <person name="Fauchery L."/>
            <person name="Girlanda M."/>
            <person name="Hayes R.D."/>
            <person name="Keri Z."/>
            <person name="LaButti K."/>
            <person name="Lipzen A."/>
            <person name="Lombard V."/>
            <person name="Magnuson J."/>
            <person name="Maillard F."/>
            <person name="Murat C."/>
            <person name="Nolan M."/>
            <person name="Ohm R.A."/>
            <person name="Pangilinan J."/>
            <person name="Pereira M.F."/>
            <person name="Perotto S."/>
            <person name="Peter M."/>
            <person name="Pfister S."/>
            <person name="Riley R."/>
            <person name="Sitrit Y."/>
            <person name="Stielow J.B."/>
            <person name="Szollosi G."/>
            <person name="Zifcakova L."/>
            <person name="Stursova M."/>
            <person name="Spatafora J.W."/>
            <person name="Tedersoo L."/>
            <person name="Vaario L.M."/>
            <person name="Yamada A."/>
            <person name="Yan M."/>
            <person name="Wang P."/>
            <person name="Xu J."/>
            <person name="Bruns T."/>
            <person name="Baldrian P."/>
            <person name="Vilgalys R."/>
            <person name="Dunand C."/>
            <person name="Henrissat B."/>
            <person name="Grigoriev I.V."/>
            <person name="Hibbett D."/>
            <person name="Nagy L.G."/>
            <person name="Martin F.M."/>
        </authorList>
    </citation>
    <scope>NUCLEOTIDE SEQUENCE</scope>
    <source>
        <strain evidence="2">BED1</strain>
    </source>
</reference>
<keyword evidence="3" id="KW-1185">Reference proteome</keyword>